<reference evidence="2" key="1">
    <citation type="journal article" date="2024" name="Proc. Natl. Acad. Sci. U.S.A.">
        <title>Extraordinary preservation of gene collinearity over three hundred million years revealed in homosporous lycophytes.</title>
        <authorList>
            <person name="Li C."/>
            <person name="Wickell D."/>
            <person name="Kuo L.Y."/>
            <person name="Chen X."/>
            <person name="Nie B."/>
            <person name="Liao X."/>
            <person name="Peng D."/>
            <person name="Ji J."/>
            <person name="Jenkins J."/>
            <person name="Williams M."/>
            <person name="Shu S."/>
            <person name="Plott C."/>
            <person name="Barry K."/>
            <person name="Rajasekar S."/>
            <person name="Grimwood J."/>
            <person name="Han X."/>
            <person name="Sun S."/>
            <person name="Hou Z."/>
            <person name="He W."/>
            <person name="Dai G."/>
            <person name="Sun C."/>
            <person name="Schmutz J."/>
            <person name="Leebens-Mack J.H."/>
            <person name="Li F.W."/>
            <person name="Wang L."/>
        </authorList>
    </citation>
    <scope>NUCLEOTIDE SEQUENCE [LARGE SCALE GENOMIC DNA]</scope>
    <source>
        <strain evidence="2">cv. PW_Plant_1</strain>
    </source>
</reference>
<protein>
    <submittedName>
        <fullName evidence="1">Uncharacterized protein</fullName>
    </submittedName>
</protein>
<sequence length="387" mass="42890">MEALIPSWGELNVSLAIAIFCIICFGLLRHMEKLFGRDPASRPFPGSGHEGGILDGSSNKTNSAGLDLQSSYIYLVKLELLAAKDLIAANISGTSDPYAIIECGSEKRFSSMVPGTRNPIWGEDFELFIEELPSEVHVSIYDWDIIMKSSNLGSVTLKIEKECQTEAMWYSLGGRAGQVCIKMMTKRCVSNASGITDGLAGIIARKRLQGKPAGTEVLQKPGPLQTIFDLPPDEGVEHKFSCALERSFLYHGRMYVSSWHICFHSNVFSKQLKVVLPYEYIEEIKKSQHALINPAITIILRAGSGGIGVPPLASSDGRAKYMFASFWNRNHALRVLQRAANNFQKLEEEAKQASIRQPHEELAECRLRNLLLYHFSIASPMVAGIRN</sequence>
<gene>
    <name evidence="1" type="ORF">O6H91_07G005000</name>
</gene>
<name>A0ACC2D1V1_DIPCM</name>
<dbReference type="EMBL" id="CM055098">
    <property type="protein sequence ID" value="KAJ7548263.1"/>
    <property type="molecule type" value="Genomic_DNA"/>
</dbReference>
<evidence type="ECO:0000313" key="1">
    <source>
        <dbReference type="EMBL" id="KAJ7548263.1"/>
    </source>
</evidence>
<evidence type="ECO:0000313" key="2">
    <source>
        <dbReference type="Proteomes" id="UP001162992"/>
    </source>
</evidence>
<keyword evidence="2" id="KW-1185">Reference proteome</keyword>
<comment type="caution">
    <text evidence="1">The sequence shown here is derived from an EMBL/GenBank/DDBJ whole genome shotgun (WGS) entry which is preliminary data.</text>
</comment>
<proteinExistence type="predicted"/>
<accession>A0ACC2D1V1</accession>
<organism evidence="1 2">
    <name type="scientific">Diphasiastrum complanatum</name>
    <name type="common">Issler's clubmoss</name>
    <name type="synonym">Lycopodium complanatum</name>
    <dbReference type="NCBI Taxonomy" id="34168"/>
    <lineage>
        <taxon>Eukaryota</taxon>
        <taxon>Viridiplantae</taxon>
        <taxon>Streptophyta</taxon>
        <taxon>Embryophyta</taxon>
        <taxon>Tracheophyta</taxon>
        <taxon>Lycopodiopsida</taxon>
        <taxon>Lycopodiales</taxon>
        <taxon>Lycopodiaceae</taxon>
        <taxon>Lycopodioideae</taxon>
        <taxon>Diphasiastrum</taxon>
    </lineage>
</organism>
<dbReference type="Proteomes" id="UP001162992">
    <property type="component" value="Chromosome 7"/>
</dbReference>